<dbReference type="CDD" id="cd02258">
    <property type="entry name" value="Peptidase_C25_N"/>
    <property type="match status" value="1"/>
</dbReference>
<evidence type="ECO:0000256" key="2">
    <source>
        <dbReference type="SAM" id="SignalP"/>
    </source>
</evidence>
<organism evidence="4 5">
    <name type="scientific">Candidatus Enterocola intestinipullorum</name>
    <dbReference type="NCBI Taxonomy" id="2840783"/>
    <lineage>
        <taxon>Bacteria</taxon>
        <taxon>Pseudomonadati</taxon>
        <taxon>Bacteroidota</taxon>
        <taxon>Bacteroidia</taxon>
        <taxon>Bacteroidales</taxon>
        <taxon>Candidatus Enterocola</taxon>
    </lineage>
</organism>
<reference evidence="4" key="2">
    <citation type="journal article" date="2021" name="PeerJ">
        <title>Extensive microbial diversity within the chicken gut microbiome revealed by metagenomics and culture.</title>
        <authorList>
            <person name="Gilroy R."/>
            <person name="Ravi A."/>
            <person name="Getino M."/>
            <person name="Pursley I."/>
            <person name="Horton D.L."/>
            <person name="Alikhan N.F."/>
            <person name="Baker D."/>
            <person name="Gharbi K."/>
            <person name="Hall N."/>
            <person name="Watson M."/>
            <person name="Adriaenssens E.M."/>
            <person name="Foster-Nyarko E."/>
            <person name="Jarju S."/>
            <person name="Secka A."/>
            <person name="Antonio M."/>
            <person name="Oren A."/>
            <person name="Chaudhuri R.R."/>
            <person name="La Ragione R."/>
            <person name="Hildebrand F."/>
            <person name="Pallen M.J."/>
        </authorList>
    </citation>
    <scope>NUCLEOTIDE SEQUENCE</scope>
    <source>
        <strain evidence="4">D3-1215</strain>
    </source>
</reference>
<evidence type="ECO:0000256" key="1">
    <source>
        <dbReference type="ARBA" id="ARBA00022729"/>
    </source>
</evidence>
<dbReference type="SUPFAM" id="SSF52129">
    <property type="entry name" value="Caspase-like"/>
    <property type="match status" value="1"/>
</dbReference>
<accession>A0A9D9EGD5</accession>
<gene>
    <name evidence="4" type="primary">porU</name>
    <name evidence="4" type="ORF">IAC32_04790</name>
</gene>
<dbReference type="GO" id="GO:0008234">
    <property type="term" value="F:cysteine-type peptidase activity"/>
    <property type="evidence" value="ECO:0007669"/>
    <property type="project" value="InterPro"/>
</dbReference>
<feature type="chain" id="PRO_5038406700" evidence="2">
    <location>
        <begin position="20"/>
        <end position="1262"/>
    </location>
</feature>
<dbReference type="Gene3D" id="3.40.50.10390">
    <property type="entry name" value="Gingipain r, domain 1"/>
    <property type="match status" value="1"/>
</dbReference>
<dbReference type="NCBIfam" id="NF033707">
    <property type="entry name" value="T9SS_sortase"/>
    <property type="match status" value="1"/>
</dbReference>
<dbReference type="GO" id="GO:0006508">
    <property type="term" value="P:proteolysis"/>
    <property type="evidence" value="ECO:0007669"/>
    <property type="project" value="InterPro"/>
</dbReference>
<evidence type="ECO:0000313" key="4">
    <source>
        <dbReference type="EMBL" id="MBO8447043.1"/>
    </source>
</evidence>
<protein>
    <submittedName>
        <fullName evidence="4">Type IX secretion system sortase PorU</fullName>
    </submittedName>
</protein>
<dbReference type="InterPro" id="IPR029031">
    <property type="entry name" value="Gingipain_N_sf"/>
</dbReference>
<sequence length="1262" mass="138219">MRRFLLLFPIVFAATCLNAKIVMSKVAPEWNAPRAVFLPSDSTLKPDFDGAVHDEDGLPVFSLSRKAGANTDYAVSLENAVFADCSNEETLLLANSGLADSIRISISTSSFRSEKFLDIAFVPIICEDGIFKKLVSADLAIREMPAMRNSADDGDPAGRYKSSSLLSSGKWVKISVTSSGVHKLTYEDIAAMGFDNPADVAIYGYGGGILEEDFGKLGTLARPEDDLPQVPVYVSDGGDGVFSPGDYVLFYAQGPVKEIFDEEDGRFYSVSNYYSDKGYYFLTCNGNRKEMASMPAENGSSIITTEYGLMHHRIASEETNLLKSGRRWYGYRFSTSDNSRSFELPFTGINIGRPLYVDAELIGYSRQMGTSFSLRLNNGTVQTLYPERITNTNYEVGKLASGNFILSSVKKDNPVINITYNGATSSDYGYVMGIDVNALCALDMKGGSLPVCYPYDRDRYDFVRYDISGAGEGTLVWDITNPLEAGLMPATPDGGKLTFTASHSAFRMFLAVDPSADFPKPSVYGDVANQNLHSMGQCGLVIVSPEEYRPAAETIAAMHREKDGMTVHIVTPQQVYNEFSSGTPDATAFRWFMKMFYDRAGSNEASMPQGILFIGNASYDNRGIENARLPQLSYQSEESLDEDYSYPSDDYFGFLDDDEGGNITTERMDIGVGRLPVSSLSEAQGIADKIVAYAGNSAYGNWRNMLTFVGDDGDSNIHSAGADRVAERMRDINKAFNANKIYFDSFPRELTTSGASFPQAKDRILRDLEAGTLVFTYFGHGSMNNLSHELIITRNDVQNLKTGNPAFWITAACDIGRYDTPGKTSIGMDMINTPAGAGIAALTTTRVVYSGENETLCMRVFDHLIPDGRSAPASMGMAVAAGKGDTRSGANKMKYVFFGDPVLKLHYPAYKVVTDEINGTDPASAQMQALGVSSISGHIEDLHGNLLEDFSGQVDICVYDKEESVSTLDNQGTGAFVYNDFTSTIFNGSVSVDDGRFSTVFMVPKDINYSEGTGRIVYYAGNDAGNADAHGYNEDFGIYGTAESEESTSGPEIKMYMNHQSFTDGQSVNPSPVFYAHLWDSNGINTSGSGIGHNLSLWLNGDEALNMNGYFTADLNDYTSGTVKYKFNDLEDGRYELRFKAWNMQNQSSEKSLSFVVDKQARPSIISLSASPNPASDHVELVLEYDRPDNRATVDFYVYDAVGTPFFHETADLNTEGVYRCRWDLESSMGRAGSGLYIAKALITSEEGIRQSESVKILVIKQ</sequence>
<dbReference type="EMBL" id="JADIMR010000072">
    <property type="protein sequence ID" value="MBO8447043.1"/>
    <property type="molecule type" value="Genomic_DNA"/>
</dbReference>
<dbReference type="Proteomes" id="UP000823637">
    <property type="component" value="Unassembled WGS sequence"/>
</dbReference>
<dbReference type="InterPro" id="IPR001769">
    <property type="entry name" value="Gingipain"/>
</dbReference>
<dbReference type="Gene3D" id="3.40.50.1460">
    <property type="match status" value="1"/>
</dbReference>
<reference evidence="4" key="1">
    <citation type="submission" date="2020-10" db="EMBL/GenBank/DDBJ databases">
        <authorList>
            <person name="Gilroy R."/>
        </authorList>
    </citation>
    <scope>NUCLEOTIDE SEQUENCE</scope>
    <source>
        <strain evidence="4">D3-1215</strain>
    </source>
</reference>
<name>A0A9D9EGD5_9BACT</name>
<evidence type="ECO:0000259" key="3">
    <source>
        <dbReference type="Pfam" id="PF01364"/>
    </source>
</evidence>
<dbReference type="InterPro" id="IPR029030">
    <property type="entry name" value="Caspase-like_dom_sf"/>
</dbReference>
<proteinExistence type="predicted"/>
<keyword evidence="1 2" id="KW-0732">Signal</keyword>
<evidence type="ECO:0000313" key="5">
    <source>
        <dbReference type="Proteomes" id="UP000823637"/>
    </source>
</evidence>
<comment type="caution">
    <text evidence="4">The sequence shown here is derived from an EMBL/GenBank/DDBJ whole genome shotgun (WGS) entry which is preliminary data.</text>
</comment>
<dbReference type="Pfam" id="PF01364">
    <property type="entry name" value="Peptidase_C25"/>
    <property type="match status" value="1"/>
</dbReference>
<feature type="signal peptide" evidence="2">
    <location>
        <begin position="1"/>
        <end position="19"/>
    </location>
</feature>
<feature type="domain" description="Gingipain" evidence="3">
    <location>
        <begin position="541"/>
        <end position="905"/>
    </location>
</feature>
<dbReference type="AlphaFoldDB" id="A0A9D9EGD5"/>